<name>A0A194PQC0_PAPXU</name>
<dbReference type="Pfam" id="PF12874">
    <property type="entry name" value="zf-met"/>
    <property type="match status" value="2"/>
</dbReference>
<dbReference type="SMART" id="SM00451">
    <property type="entry name" value="ZnF_U1"/>
    <property type="match status" value="3"/>
</dbReference>
<gene>
    <name evidence="4" type="ORF">RR46_10590</name>
</gene>
<dbReference type="PROSITE" id="PS00028">
    <property type="entry name" value="ZINC_FINGER_C2H2_1"/>
    <property type="match status" value="2"/>
</dbReference>
<dbReference type="SUPFAM" id="SSF57667">
    <property type="entry name" value="beta-beta-alpha zinc fingers"/>
    <property type="match status" value="3"/>
</dbReference>
<keyword evidence="5" id="KW-1185">Reference proteome</keyword>
<evidence type="ECO:0000256" key="2">
    <source>
        <dbReference type="SAM" id="Phobius"/>
    </source>
</evidence>
<dbReference type="GO" id="GO:0008270">
    <property type="term" value="F:zinc ion binding"/>
    <property type="evidence" value="ECO:0007669"/>
    <property type="project" value="InterPro"/>
</dbReference>
<dbReference type="Proteomes" id="UP000053268">
    <property type="component" value="Unassembled WGS sequence"/>
</dbReference>
<evidence type="ECO:0000313" key="4">
    <source>
        <dbReference type="EMBL" id="KPI93330.1"/>
    </source>
</evidence>
<keyword evidence="2" id="KW-1133">Transmembrane helix</keyword>
<dbReference type="GO" id="GO:0003676">
    <property type="term" value="F:nucleic acid binding"/>
    <property type="evidence" value="ECO:0007669"/>
    <property type="project" value="InterPro"/>
</dbReference>
<dbReference type="STRING" id="66420.A0A194PQC0"/>
<dbReference type="InterPro" id="IPR013087">
    <property type="entry name" value="Znf_C2H2_type"/>
</dbReference>
<evidence type="ECO:0000256" key="1">
    <source>
        <dbReference type="SAM" id="MobiDB-lite"/>
    </source>
</evidence>
<keyword evidence="2" id="KW-0812">Transmembrane</keyword>
<accession>A0A194PQC0</accession>
<evidence type="ECO:0000259" key="3">
    <source>
        <dbReference type="PROSITE" id="PS00028"/>
    </source>
</evidence>
<dbReference type="EMBL" id="KQ459602">
    <property type="protein sequence ID" value="KPI93330.1"/>
    <property type="molecule type" value="Genomic_DNA"/>
</dbReference>
<sequence length="396" mass="44721">MNSTRRHSSDYDDGFDATDWDVFGADTDDGNTRNDRYSNAYGEYRGGYGPMNSASNRDGFGPINNFGYGPPNLVSYPPNLMGQGPFGPGPRPWYNQEDYYMMGRGYGPQGPVRPRRYNDKAMKFLLKCGVPKENLRNLPKALLELMTEESCGLCGLTFNAYSMARIHYVSKNHYKNNKKWLTQHSEVGLQNNAEVPFKARELYCELCDVHITSTLHAKSHYAGKPHRAEQLIRREKKSLKAVEDENGKAEETAKNSKLVQSELYCQICKTSVTCSEQMTRHLNGKRHLAKEKQHILRMMKGESKDDGILYIYYIYLMLLIRNILPLKFKLILGKEKSNKNGAEGDKEGCDESDGEDAGDDVEEGSGVVDDQQGDNQKGEEGDWGNGSGDWDEPETK</sequence>
<organism evidence="4 5">
    <name type="scientific">Papilio xuthus</name>
    <name type="common">Asian swallowtail butterfly</name>
    <dbReference type="NCBI Taxonomy" id="66420"/>
    <lineage>
        <taxon>Eukaryota</taxon>
        <taxon>Metazoa</taxon>
        <taxon>Ecdysozoa</taxon>
        <taxon>Arthropoda</taxon>
        <taxon>Hexapoda</taxon>
        <taxon>Insecta</taxon>
        <taxon>Pterygota</taxon>
        <taxon>Neoptera</taxon>
        <taxon>Endopterygota</taxon>
        <taxon>Lepidoptera</taxon>
        <taxon>Glossata</taxon>
        <taxon>Ditrysia</taxon>
        <taxon>Papilionoidea</taxon>
        <taxon>Papilionidae</taxon>
        <taxon>Papilioninae</taxon>
        <taxon>Papilio</taxon>
    </lineage>
</organism>
<feature type="region of interest" description="Disordered" evidence="1">
    <location>
        <begin position="337"/>
        <end position="396"/>
    </location>
</feature>
<dbReference type="AlphaFoldDB" id="A0A194PQC0"/>
<feature type="compositionally biased region" description="Acidic residues" evidence="1">
    <location>
        <begin position="350"/>
        <end position="363"/>
    </location>
</feature>
<feature type="domain" description="C2H2-type" evidence="3">
    <location>
        <begin position="265"/>
        <end position="287"/>
    </location>
</feature>
<feature type="compositionally biased region" description="Basic and acidic residues" evidence="1">
    <location>
        <begin position="337"/>
        <end position="349"/>
    </location>
</feature>
<protein>
    <submittedName>
        <fullName evidence="4">Zinc finger matrin-type protein 1</fullName>
    </submittedName>
</protein>
<dbReference type="Gene3D" id="3.30.160.60">
    <property type="entry name" value="Classic Zinc Finger"/>
    <property type="match status" value="3"/>
</dbReference>
<dbReference type="PANTHER" id="PTHR46786:SF1">
    <property type="entry name" value="ZINC FINGER MATRIN-TYPE PROTEIN 3"/>
    <property type="match status" value="1"/>
</dbReference>
<dbReference type="PANTHER" id="PTHR46786">
    <property type="entry name" value="ZINC FINGER MATRIN-TYPE PROTEIN 3"/>
    <property type="match status" value="1"/>
</dbReference>
<dbReference type="InterPro" id="IPR036236">
    <property type="entry name" value="Znf_C2H2_sf"/>
</dbReference>
<dbReference type="InterPro" id="IPR003604">
    <property type="entry name" value="Matrin/U1-like-C_Znf_C2H2"/>
</dbReference>
<feature type="transmembrane region" description="Helical" evidence="2">
    <location>
        <begin position="307"/>
        <end position="324"/>
    </location>
</feature>
<feature type="domain" description="C2H2-type" evidence="3">
    <location>
        <begin position="151"/>
        <end position="173"/>
    </location>
</feature>
<evidence type="ECO:0000313" key="5">
    <source>
        <dbReference type="Proteomes" id="UP000053268"/>
    </source>
</evidence>
<proteinExistence type="predicted"/>
<reference evidence="4 5" key="1">
    <citation type="journal article" date="2015" name="Nat. Commun.">
        <title>Outbred genome sequencing and CRISPR/Cas9 gene editing in butterflies.</title>
        <authorList>
            <person name="Li X."/>
            <person name="Fan D."/>
            <person name="Zhang W."/>
            <person name="Liu G."/>
            <person name="Zhang L."/>
            <person name="Zhao L."/>
            <person name="Fang X."/>
            <person name="Chen L."/>
            <person name="Dong Y."/>
            <person name="Chen Y."/>
            <person name="Ding Y."/>
            <person name="Zhao R."/>
            <person name="Feng M."/>
            <person name="Zhu Y."/>
            <person name="Feng Y."/>
            <person name="Jiang X."/>
            <person name="Zhu D."/>
            <person name="Xiang H."/>
            <person name="Feng X."/>
            <person name="Li S."/>
            <person name="Wang J."/>
            <person name="Zhang G."/>
            <person name="Kronforst M.R."/>
            <person name="Wang W."/>
        </authorList>
    </citation>
    <scope>NUCLEOTIDE SEQUENCE [LARGE SCALE GENOMIC DNA]</scope>
    <source>
        <strain evidence="4">Ya'a_city_454_Px</strain>
        <tissue evidence="4">Whole body</tissue>
    </source>
</reference>
<keyword evidence="2" id="KW-0472">Membrane</keyword>
<dbReference type="InterPro" id="IPR052644">
    <property type="entry name" value="ZMAT3"/>
</dbReference>